<reference evidence="10 11" key="1">
    <citation type="submission" date="2024-04" db="EMBL/GenBank/DDBJ databases">
        <authorList>
            <consortium name="Genoscope - CEA"/>
            <person name="William W."/>
        </authorList>
    </citation>
    <scope>NUCLEOTIDE SEQUENCE [LARGE SCALE GENOMIC DNA]</scope>
</reference>
<dbReference type="PANTHER" id="PTHR46542:SF1">
    <property type="entry name" value="X-BOX BINDING PROTEIN 1"/>
    <property type="match status" value="1"/>
</dbReference>
<dbReference type="PROSITE" id="PS00036">
    <property type="entry name" value="BZIP_BASIC"/>
    <property type="match status" value="1"/>
</dbReference>
<dbReference type="Pfam" id="PF00170">
    <property type="entry name" value="bZIP_1"/>
    <property type="match status" value="1"/>
</dbReference>
<feature type="coiled-coil region" evidence="7">
    <location>
        <begin position="74"/>
        <end position="115"/>
    </location>
</feature>
<accession>A0AAV2HJU8</accession>
<evidence type="ECO:0000256" key="7">
    <source>
        <dbReference type="SAM" id="Coils"/>
    </source>
</evidence>
<dbReference type="GO" id="GO:0000981">
    <property type="term" value="F:DNA-binding transcription factor activity, RNA polymerase II-specific"/>
    <property type="evidence" value="ECO:0007669"/>
    <property type="project" value="TreeGrafter"/>
</dbReference>
<comment type="caution">
    <text evidence="10">The sequence shown here is derived from an EMBL/GenBank/DDBJ whole genome shotgun (WGS) entry which is preliminary data.</text>
</comment>
<dbReference type="GO" id="GO:0000977">
    <property type="term" value="F:RNA polymerase II transcription regulatory region sequence-specific DNA binding"/>
    <property type="evidence" value="ECO:0007669"/>
    <property type="project" value="TreeGrafter"/>
</dbReference>
<keyword evidence="2" id="KW-0805">Transcription regulation</keyword>
<dbReference type="CDD" id="cd14691">
    <property type="entry name" value="bZIP_XBP1"/>
    <property type="match status" value="1"/>
</dbReference>
<evidence type="ECO:0000256" key="2">
    <source>
        <dbReference type="ARBA" id="ARBA00023015"/>
    </source>
</evidence>
<evidence type="ECO:0000259" key="9">
    <source>
        <dbReference type="PROSITE" id="PS50217"/>
    </source>
</evidence>
<dbReference type="SUPFAM" id="SSF57959">
    <property type="entry name" value="Leucine zipper domain"/>
    <property type="match status" value="1"/>
</dbReference>
<dbReference type="PROSITE" id="PS50217">
    <property type="entry name" value="BZIP"/>
    <property type="match status" value="1"/>
</dbReference>
<evidence type="ECO:0000313" key="11">
    <source>
        <dbReference type="Proteomes" id="UP001497497"/>
    </source>
</evidence>
<gene>
    <name evidence="10" type="ORF">GSLYS_00007722001</name>
</gene>
<keyword evidence="11" id="KW-1185">Reference proteome</keyword>
<dbReference type="GO" id="GO:0005634">
    <property type="term" value="C:nucleus"/>
    <property type="evidence" value="ECO:0007669"/>
    <property type="project" value="TreeGrafter"/>
</dbReference>
<dbReference type="InterPro" id="IPR004827">
    <property type="entry name" value="bZIP"/>
</dbReference>
<feature type="domain" description="BZIP" evidence="9">
    <location>
        <begin position="63"/>
        <end position="126"/>
    </location>
</feature>
<dbReference type="AlphaFoldDB" id="A0AAV2HJU8"/>
<evidence type="ECO:0000256" key="3">
    <source>
        <dbReference type="ARBA" id="ARBA00023125"/>
    </source>
</evidence>
<dbReference type="InterPro" id="IPR046347">
    <property type="entry name" value="bZIP_sf"/>
</dbReference>
<keyword evidence="3" id="KW-0238">DNA-binding</keyword>
<proteinExistence type="predicted"/>
<dbReference type="InterPro" id="IPR052470">
    <property type="entry name" value="ER_Stress-Reg_TF"/>
</dbReference>
<evidence type="ECO:0000256" key="4">
    <source>
        <dbReference type="ARBA" id="ARBA00023163"/>
    </source>
</evidence>
<name>A0AAV2HJU8_LYMST</name>
<dbReference type="SMART" id="SM00338">
    <property type="entry name" value="BRLZ"/>
    <property type="match status" value="1"/>
</dbReference>
<evidence type="ECO:0000256" key="5">
    <source>
        <dbReference type="ARBA" id="ARBA00023242"/>
    </source>
</evidence>
<protein>
    <recommendedName>
        <fullName evidence="6">X-box-binding protein 1</fullName>
    </recommendedName>
</protein>
<evidence type="ECO:0000313" key="10">
    <source>
        <dbReference type="EMBL" id="CAL1533762.1"/>
    </source>
</evidence>
<evidence type="ECO:0000256" key="1">
    <source>
        <dbReference type="ARBA" id="ARBA00022843"/>
    </source>
</evidence>
<dbReference type="Gene3D" id="1.20.5.170">
    <property type="match status" value="1"/>
</dbReference>
<feature type="region of interest" description="Disordered" evidence="8">
    <location>
        <begin position="435"/>
        <end position="468"/>
    </location>
</feature>
<evidence type="ECO:0000256" key="6">
    <source>
        <dbReference type="ARBA" id="ARBA00040165"/>
    </source>
</evidence>
<dbReference type="Proteomes" id="UP001497497">
    <property type="component" value="Unassembled WGS sequence"/>
</dbReference>
<keyword evidence="7" id="KW-0175">Coiled coil</keyword>
<evidence type="ECO:0000256" key="8">
    <source>
        <dbReference type="SAM" id="MobiDB-lite"/>
    </source>
</evidence>
<dbReference type="PANTHER" id="PTHR46542">
    <property type="entry name" value="X-BOX BINDING PROTEIN 1"/>
    <property type="match status" value="1"/>
</dbReference>
<dbReference type="EMBL" id="CAXITT010000151">
    <property type="protein sequence ID" value="CAL1533762.1"/>
    <property type="molecule type" value="Genomic_DNA"/>
</dbReference>
<feature type="region of interest" description="Disordered" evidence="8">
    <location>
        <begin position="383"/>
        <end position="415"/>
    </location>
</feature>
<keyword evidence="1" id="KW-0832">Ubl conjugation</keyword>
<keyword evidence="4" id="KW-0804">Transcription</keyword>
<keyword evidence="5" id="KW-0539">Nucleus</keyword>
<organism evidence="10 11">
    <name type="scientific">Lymnaea stagnalis</name>
    <name type="common">Great pond snail</name>
    <name type="synonym">Helix stagnalis</name>
    <dbReference type="NCBI Taxonomy" id="6523"/>
    <lineage>
        <taxon>Eukaryota</taxon>
        <taxon>Metazoa</taxon>
        <taxon>Spiralia</taxon>
        <taxon>Lophotrochozoa</taxon>
        <taxon>Mollusca</taxon>
        <taxon>Gastropoda</taxon>
        <taxon>Heterobranchia</taxon>
        <taxon>Euthyneura</taxon>
        <taxon>Panpulmonata</taxon>
        <taxon>Hygrophila</taxon>
        <taxon>Lymnaeoidea</taxon>
        <taxon>Lymnaeidae</taxon>
        <taxon>Lymnaea</taxon>
    </lineage>
</organism>
<sequence length="485" mass="52835">MSTITSNTIVITAYPGKHGTINMSSNAEYSLLDTVDFDSDDSSNSSGTGGPKKRRRLTHLSPDEKLLRRKLKNRVAAQTARDRKKALMAELEEKVAQLEEENKLLKRQNYTLKEASSTLAKENAALKSRLSDSPLPAIKTESDTSRYVLEAGTDSVSVDGSVLHIGDNPEPDDFLCLLQEYTEDRECEKEKATTPVSQSVCGGNLPVKSYRANCGSATPRVVGLSSAELESLNELIQIDHVYVKPQPLNQNGGKEVQQKSSAALLKQETKGSIIPPLNKQFVILSGSKRNIAGEIVGSHDQFTALNPATPVANTESDYSRVSFTSATTIPSTLSQISIPSPLSVHSESDDFISTLSDSDMETSLNFFEDFDLNLIDSTSTHSEVVQPSSEETNSFFSLSQNTKSDTGLTETESDLNPTKLFDEIYEHYLSIKDSSVSSPESTAQSDSGISSDTEPLSPNSSDGDSFNDNLLWQDTSFADLFPDLQ</sequence>